<dbReference type="GO" id="GO:0009103">
    <property type="term" value="P:lipopolysaccharide biosynthetic process"/>
    <property type="evidence" value="ECO:0007669"/>
    <property type="project" value="TreeGrafter"/>
</dbReference>
<dbReference type="Pfam" id="PF00534">
    <property type="entry name" value="Glycos_transf_1"/>
    <property type="match status" value="1"/>
</dbReference>
<feature type="domain" description="Glycosyl transferase family 1" evidence="3">
    <location>
        <begin position="185"/>
        <end position="324"/>
    </location>
</feature>
<evidence type="ECO:0000259" key="4">
    <source>
        <dbReference type="Pfam" id="PF13439"/>
    </source>
</evidence>
<comment type="caution">
    <text evidence="5">The sequence shown here is derived from an EMBL/GenBank/DDBJ whole genome shotgun (WGS) entry which is preliminary data.</text>
</comment>
<keyword evidence="1" id="KW-0328">Glycosyltransferase</keyword>
<dbReference type="Pfam" id="PF13439">
    <property type="entry name" value="Glyco_transf_4"/>
    <property type="match status" value="1"/>
</dbReference>
<gene>
    <name evidence="5" type="ORF">Gocc_1879</name>
</gene>
<dbReference type="PANTHER" id="PTHR46401">
    <property type="entry name" value="GLYCOSYLTRANSFERASE WBBK-RELATED"/>
    <property type="match status" value="1"/>
</dbReference>
<keyword evidence="2 5" id="KW-0808">Transferase</keyword>
<dbReference type="PANTHER" id="PTHR46401:SF2">
    <property type="entry name" value="GLYCOSYLTRANSFERASE WBBK-RELATED"/>
    <property type="match status" value="1"/>
</dbReference>
<reference evidence="6" key="2">
    <citation type="journal article" date="2019" name="MicrobiologyOpen">
        <title>High-quality draft genome sequence of Gaiella occulta isolated from a 150 meter deep mineral water borehole and comparison with the genome sequences of other deep-branching lineages of the phylum Actinobacteria.</title>
        <authorList>
            <person name="Severino R."/>
            <person name="Froufe H.J.C."/>
            <person name="Barroso C."/>
            <person name="Albuquerque L."/>
            <person name="Lobo-da-Cunha A."/>
            <person name="da Costa M.S."/>
            <person name="Egas C."/>
        </authorList>
    </citation>
    <scope>NUCLEOTIDE SEQUENCE [LARGE SCALE GENOMIC DNA]</scope>
    <source>
        <strain evidence="6">F2-233</strain>
    </source>
</reference>
<evidence type="ECO:0000256" key="1">
    <source>
        <dbReference type="ARBA" id="ARBA00022676"/>
    </source>
</evidence>
<evidence type="ECO:0000259" key="3">
    <source>
        <dbReference type="Pfam" id="PF00534"/>
    </source>
</evidence>
<dbReference type="RefSeq" id="WP_181813530.1">
    <property type="nucleotide sequence ID" value="NZ_QQZY01000004.1"/>
</dbReference>
<dbReference type="CDD" id="cd03809">
    <property type="entry name" value="GT4_MtfB-like"/>
    <property type="match status" value="1"/>
</dbReference>
<keyword evidence="6" id="KW-1185">Reference proteome</keyword>
<feature type="domain" description="Glycosyltransferase subfamily 4-like N-terminal" evidence="4">
    <location>
        <begin position="15"/>
        <end position="178"/>
    </location>
</feature>
<dbReference type="InterPro" id="IPR028098">
    <property type="entry name" value="Glyco_trans_4-like_N"/>
</dbReference>
<protein>
    <submittedName>
        <fullName evidence="5">Glycosyltransferase</fullName>
    </submittedName>
</protein>
<reference evidence="5 6" key="1">
    <citation type="submission" date="2018-07" db="EMBL/GenBank/DDBJ databases">
        <title>High-quality-draft genome sequence of Gaiella occulta.</title>
        <authorList>
            <person name="Severino R."/>
            <person name="Froufe H.J.C."/>
            <person name="Rainey F.A."/>
            <person name="Barroso C."/>
            <person name="Albuquerque L."/>
            <person name="Lobo-Da-Cunha A."/>
            <person name="Da Costa M.S."/>
            <person name="Egas C."/>
        </authorList>
    </citation>
    <scope>NUCLEOTIDE SEQUENCE [LARGE SCALE GENOMIC DNA]</scope>
    <source>
        <strain evidence="5 6">F2-233</strain>
    </source>
</reference>
<sequence>MRVALSMLTLVPGAMGGSETYARSLCRALAARRLLDVTAFVPAIARDAGEGLPTEVVDEYRSGTTAAAKLRGVARALASPGAMRLRYRGIDVVHYPFTVPLPRLPARVVITLHDVQHLDVPGLFSRAERAYRKVAYDRAARGADIVVVPTAFVRGRALEKLGLEESRVRVIHHGVDHAQFRPDGSEREPFLLYPARTWPHKNHRRLLEAFALLRRDRPELRLVLTGGGSEALAGPPGVEARGAVPQAELVGLYRRAACLVFPSLYEGFGAPPLEAMACGTPVAASNAASLPEVCGDAAVLFEPDDPRAIAAGVEAALARADELARRGLERAAAFTWDAAAQRHEDAYRSLSTRS</sequence>
<organism evidence="5 6">
    <name type="scientific">Gaiella occulta</name>
    <dbReference type="NCBI Taxonomy" id="1002870"/>
    <lineage>
        <taxon>Bacteria</taxon>
        <taxon>Bacillati</taxon>
        <taxon>Actinomycetota</taxon>
        <taxon>Thermoleophilia</taxon>
        <taxon>Gaiellales</taxon>
        <taxon>Gaiellaceae</taxon>
        <taxon>Gaiella</taxon>
    </lineage>
</organism>
<evidence type="ECO:0000313" key="6">
    <source>
        <dbReference type="Proteomes" id="UP000254134"/>
    </source>
</evidence>
<dbReference type="GO" id="GO:0016757">
    <property type="term" value="F:glycosyltransferase activity"/>
    <property type="evidence" value="ECO:0007669"/>
    <property type="project" value="UniProtKB-KW"/>
</dbReference>
<dbReference type="Gene3D" id="3.40.50.2000">
    <property type="entry name" value="Glycogen Phosphorylase B"/>
    <property type="match status" value="2"/>
</dbReference>
<dbReference type="InterPro" id="IPR001296">
    <property type="entry name" value="Glyco_trans_1"/>
</dbReference>
<accession>A0A7M2YVZ7</accession>
<dbReference type="Proteomes" id="UP000254134">
    <property type="component" value="Unassembled WGS sequence"/>
</dbReference>
<name>A0A7M2YVZ7_9ACTN</name>
<dbReference type="EMBL" id="QQZY01000004">
    <property type="protein sequence ID" value="RDI74303.1"/>
    <property type="molecule type" value="Genomic_DNA"/>
</dbReference>
<evidence type="ECO:0000313" key="5">
    <source>
        <dbReference type="EMBL" id="RDI74303.1"/>
    </source>
</evidence>
<evidence type="ECO:0000256" key="2">
    <source>
        <dbReference type="ARBA" id="ARBA00022679"/>
    </source>
</evidence>
<proteinExistence type="predicted"/>
<dbReference type="SUPFAM" id="SSF53756">
    <property type="entry name" value="UDP-Glycosyltransferase/glycogen phosphorylase"/>
    <property type="match status" value="1"/>
</dbReference>
<dbReference type="AlphaFoldDB" id="A0A7M2YVZ7"/>